<organism evidence="2 3">
    <name type="scientific">Pedobacter ureilyticus</name>
    <dbReference type="NCBI Taxonomy" id="1393051"/>
    <lineage>
        <taxon>Bacteria</taxon>
        <taxon>Pseudomonadati</taxon>
        <taxon>Bacteroidota</taxon>
        <taxon>Sphingobacteriia</taxon>
        <taxon>Sphingobacteriales</taxon>
        <taxon>Sphingobacteriaceae</taxon>
        <taxon>Pedobacter</taxon>
    </lineage>
</organism>
<dbReference type="EMBL" id="SSHJ02000005">
    <property type="protein sequence ID" value="MFN0255041.1"/>
    <property type="molecule type" value="Genomic_DNA"/>
</dbReference>
<dbReference type="SUPFAM" id="SSF55729">
    <property type="entry name" value="Acyl-CoA N-acyltransferases (Nat)"/>
    <property type="match status" value="1"/>
</dbReference>
<dbReference type="GO" id="GO:0016746">
    <property type="term" value="F:acyltransferase activity"/>
    <property type="evidence" value="ECO:0007669"/>
    <property type="project" value="UniProtKB-KW"/>
</dbReference>
<feature type="domain" description="N-acetyltransferase" evidence="1">
    <location>
        <begin position="15"/>
        <end position="181"/>
    </location>
</feature>
<keyword evidence="2" id="KW-0012">Acyltransferase</keyword>
<keyword evidence="2" id="KW-0808">Transferase</keyword>
<comment type="caution">
    <text evidence="2">The sequence shown here is derived from an EMBL/GenBank/DDBJ whole genome shotgun (WGS) entry which is preliminary data.</text>
</comment>
<dbReference type="InterPro" id="IPR000182">
    <property type="entry name" value="GNAT_dom"/>
</dbReference>
<sequence>MTENNLSQILQNQKVILRPLQQSDEELLWPIAQEKALWVYGLKDLSVRENLHQYIQSALADRAAGNCAVWTIVDAVSGKVAGCTRLAEISWKDERGQIGWTWIGKEFQGSGLNKAMKYEILKYGFETLCLNRIELKADERNVQSRKAILKLGATEEGTLRQHMKIADGFIRNTVFYSILKSEWPEIKLKLAADL</sequence>
<accession>A0ABW9J3E7</accession>
<evidence type="ECO:0000313" key="2">
    <source>
        <dbReference type="EMBL" id="MFN0255041.1"/>
    </source>
</evidence>
<proteinExistence type="predicted"/>
<evidence type="ECO:0000259" key="1">
    <source>
        <dbReference type="PROSITE" id="PS51186"/>
    </source>
</evidence>
<dbReference type="RefSeq" id="WP_170311297.1">
    <property type="nucleotide sequence ID" value="NZ_SSHJ02000005.1"/>
</dbReference>
<reference evidence="2 3" key="1">
    <citation type="submission" date="2024-12" db="EMBL/GenBank/DDBJ databases">
        <authorList>
            <person name="Hu S."/>
        </authorList>
    </citation>
    <scope>NUCLEOTIDE SEQUENCE [LARGE SCALE GENOMIC DNA]</scope>
    <source>
        <strain evidence="2 3">THG-T11</strain>
    </source>
</reference>
<dbReference type="Gene3D" id="3.40.630.30">
    <property type="match status" value="1"/>
</dbReference>
<keyword evidence="3" id="KW-1185">Reference proteome</keyword>
<gene>
    <name evidence="2" type="ORF">E6A44_005620</name>
</gene>
<protein>
    <submittedName>
        <fullName evidence="2">GNAT family N-acetyltransferase</fullName>
        <ecNumber evidence="2">2.3.-.-</ecNumber>
    </submittedName>
</protein>
<name>A0ABW9J3E7_9SPHI</name>
<dbReference type="PANTHER" id="PTHR43610">
    <property type="entry name" value="BLL6696 PROTEIN"/>
    <property type="match status" value="1"/>
</dbReference>
<dbReference type="Proteomes" id="UP001517247">
    <property type="component" value="Unassembled WGS sequence"/>
</dbReference>
<evidence type="ECO:0000313" key="3">
    <source>
        <dbReference type="Proteomes" id="UP001517247"/>
    </source>
</evidence>
<dbReference type="Pfam" id="PF13302">
    <property type="entry name" value="Acetyltransf_3"/>
    <property type="match status" value="1"/>
</dbReference>
<dbReference type="InterPro" id="IPR016181">
    <property type="entry name" value="Acyl_CoA_acyltransferase"/>
</dbReference>
<dbReference type="EC" id="2.3.-.-" evidence="2"/>
<dbReference type="PROSITE" id="PS51186">
    <property type="entry name" value="GNAT"/>
    <property type="match status" value="1"/>
</dbReference>
<dbReference type="PANTHER" id="PTHR43610:SF1">
    <property type="entry name" value="N-ACETYLTRANSFERASE DOMAIN-CONTAINING PROTEIN"/>
    <property type="match status" value="1"/>
</dbReference>